<name>A0ABT2BR13_9BURK</name>
<feature type="transmembrane region" description="Helical" evidence="1">
    <location>
        <begin position="111"/>
        <end position="133"/>
    </location>
</feature>
<feature type="transmembrane region" description="Helical" evidence="1">
    <location>
        <begin position="307"/>
        <end position="329"/>
    </location>
</feature>
<feature type="transmembrane region" description="Helical" evidence="1">
    <location>
        <begin position="349"/>
        <end position="368"/>
    </location>
</feature>
<dbReference type="PANTHER" id="PTHR23028:SF53">
    <property type="entry name" value="ACYL_TRANSF_3 DOMAIN-CONTAINING PROTEIN"/>
    <property type="match status" value="1"/>
</dbReference>
<keyword evidence="4" id="KW-1185">Reference proteome</keyword>
<dbReference type="InterPro" id="IPR002656">
    <property type="entry name" value="Acyl_transf_3_dom"/>
</dbReference>
<accession>A0ABT2BR13</accession>
<keyword evidence="1" id="KW-1133">Transmembrane helix</keyword>
<keyword evidence="1" id="KW-0812">Transmembrane</keyword>
<dbReference type="EMBL" id="JANUGV010000010">
    <property type="protein sequence ID" value="MCS0610952.1"/>
    <property type="molecule type" value="Genomic_DNA"/>
</dbReference>
<feature type="transmembrane region" description="Helical" evidence="1">
    <location>
        <begin position="21"/>
        <end position="40"/>
    </location>
</feature>
<feature type="transmembrane region" description="Helical" evidence="1">
    <location>
        <begin position="60"/>
        <end position="91"/>
    </location>
</feature>
<dbReference type="PANTHER" id="PTHR23028">
    <property type="entry name" value="ACETYLTRANSFERASE"/>
    <property type="match status" value="1"/>
</dbReference>
<feature type="transmembrane region" description="Helical" evidence="1">
    <location>
        <begin position="178"/>
        <end position="197"/>
    </location>
</feature>
<gene>
    <name evidence="3" type="ORF">NX773_22575</name>
</gene>
<organism evidence="3 4">
    <name type="scientific">Massilia solisilvae</name>
    <dbReference type="NCBI Taxonomy" id="1811225"/>
    <lineage>
        <taxon>Bacteria</taxon>
        <taxon>Pseudomonadati</taxon>
        <taxon>Pseudomonadota</taxon>
        <taxon>Betaproteobacteria</taxon>
        <taxon>Burkholderiales</taxon>
        <taxon>Oxalobacteraceae</taxon>
        <taxon>Telluria group</taxon>
        <taxon>Massilia</taxon>
    </lineage>
</organism>
<feature type="transmembrane region" description="Helical" evidence="1">
    <location>
        <begin position="270"/>
        <end position="287"/>
    </location>
</feature>
<dbReference type="RefSeq" id="WP_258858483.1">
    <property type="nucleotide sequence ID" value="NZ_JANUGV010000010.1"/>
</dbReference>
<sequence>MRPLTLPTLHWQQRSQLSEDSIHSLLIALLRGMAALQVAAAHLRAEVFPSLRSVTEPPLYYLGLAFVTGFAHQAVVVFFLVSGWLVGGSLLNKLNQPQALRSYAIDRATRLWTVLVPAMIVMVGVGIITGALNPAVLGLGADNDFSVLSFAGNLVGLQTVLVKNFGGNYALWSLANETWYYVAFPLLLLAFRGPGLLRQAASVTALALIAALLPWAITLYFALWLLGALFSRIRIDCAPFWRYALLAIAGALSIYYRITGSNDDLVPASFVQDLVCSLPFLLLLSTLQIKIDHASRPLRRLRAFAQFFSEFSFTLYVIHVPTITLLRFLGRTAFGRDQLAPDKPLDYAIYAGMVVLIVSVAYLSYLMFESQTYRVRASAKRLLLAPAAKQAQAPAMSPE</sequence>
<feature type="transmembrane region" description="Helical" evidence="1">
    <location>
        <begin position="203"/>
        <end position="228"/>
    </location>
</feature>
<dbReference type="InterPro" id="IPR050879">
    <property type="entry name" value="Acyltransferase_3"/>
</dbReference>
<comment type="caution">
    <text evidence="3">The sequence shown here is derived from an EMBL/GenBank/DDBJ whole genome shotgun (WGS) entry which is preliminary data.</text>
</comment>
<feature type="transmembrane region" description="Helical" evidence="1">
    <location>
        <begin position="145"/>
        <end position="166"/>
    </location>
</feature>
<protein>
    <submittedName>
        <fullName evidence="3">Acyltransferase family protein</fullName>
    </submittedName>
</protein>
<evidence type="ECO:0000259" key="2">
    <source>
        <dbReference type="Pfam" id="PF01757"/>
    </source>
</evidence>
<keyword evidence="3" id="KW-0808">Transferase</keyword>
<evidence type="ECO:0000313" key="3">
    <source>
        <dbReference type="EMBL" id="MCS0610952.1"/>
    </source>
</evidence>
<keyword evidence="3" id="KW-0012">Acyltransferase</keyword>
<reference evidence="3 4" key="1">
    <citation type="submission" date="2022-08" db="EMBL/GenBank/DDBJ databases">
        <title>Reclassification of Massilia species as members of the genera Telluria, Duganella, Pseudoduganella, Mokoshia gen. nov. and Zemynaea gen. nov. using orthogonal and non-orthogonal genome-based approaches.</title>
        <authorList>
            <person name="Bowman J.P."/>
        </authorList>
    </citation>
    <scope>NUCLEOTIDE SEQUENCE [LARGE SCALE GENOMIC DNA]</scope>
    <source>
        <strain evidence="3 4">JCM 31607</strain>
    </source>
</reference>
<dbReference type="Proteomes" id="UP001205861">
    <property type="component" value="Unassembled WGS sequence"/>
</dbReference>
<keyword evidence="1" id="KW-0472">Membrane</keyword>
<proteinExistence type="predicted"/>
<feature type="transmembrane region" description="Helical" evidence="1">
    <location>
        <begin position="240"/>
        <end position="258"/>
    </location>
</feature>
<feature type="domain" description="Acyltransferase 3" evidence="2">
    <location>
        <begin position="29"/>
        <end position="360"/>
    </location>
</feature>
<dbReference type="GO" id="GO:0016746">
    <property type="term" value="F:acyltransferase activity"/>
    <property type="evidence" value="ECO:0007669"/>
    <property type="project" value="UniProtKB-KW"/>
</dbReference>
<evidence type="ECO:0000313" key="4">
    <source>
        <dbReference type="Proteomes" id="UP001205861"/>
    </source>
</evidence>
<dbReference type="Pfam" id="PF01757">
    <property type="entry name" value="Acyl_transf_3"/>
    <property type="match status" value="1"/>
</dbReference>
<evidence type="ECO:0000256" key="1">
    <source>
        <dbReference type="SAM" id="Phobius"/>
    </source>
</evidence>